<dbReference type="Pfam" id="PF01156">
    <property type="entry name" value="IU_nuc_hydro"/>
    <property type="match status" value="1"/>
</dbReference>
<evidence type="ECO:0000313" key="5">
    <source>
        <dbReference type="EMBL" id="NKF24230.1"/>
    </source>
</evidence>
<keyword evidence="6" id="KW-1185">Reference proteome</keyword>
<dbReference type="AlphaFoldDB" id="A0A970B807"/>
<dbReference type="SUPFAM" id="SSF53590">
    <property type="entry name" value="Nucleoside hydrolase"/>
    <property type="match status" value="1"/>
</dbReference>
<dbReference type="GO" id="GO:0006152">
    <property type="term" value="P:purine nucleoside catabolic process"/>
    <property type="evidence" value="ECO:0007669"/>
    <property type="project" value="TreeGrafter"/>
</dbReference>
<feature type="signal peptide" evidence="3">
    <location>
        <begin position="1"/>
        <end position="33"/>
    </location>
</feature>
<protein>
    <submittedName>
        <fullName evidence="5">Nucleoside hydrolase</fullName>
    </submittedName>
</protein>
<keyword evidence="2" id="KW-0326">Glycosidase</keyword>
<dbReference type="PANTHER" id="PTHR12304:SF4">
    <property type="entry name" value="URIDINE NUCLEOSIDASE"/>
    <property type="match status" value="1"/>
</dbReference>
<gene>
    <name evidence="5" type="ORF">G7Y82_18105</name>
</gene>
<evidence type="ECO:0000256" key="3">
    <source>
        <dbReference type="SAM" id="SignalP"/>
    </source>
</evidence>
<evidence type="ECO:0000256" key="2">
    <source>
        <dbReference type="ARBA" id="ARBA00023295"/>
    </source>
</evidence>
<dbReference type="GO" id="GO:0008477">
    <property type="term" value="F:purine nucleosidase activity"/>
    <property type="evidence" value="ECO:0007669"/>
    <property type="project" value="TreeGrafter"/>
</dbReference>
<reference evidence="5" key="1">
    <citation type="submission" date="2020-03" db="EMBL/GenBank/DDBJ databases">
        <title>Solimonas marina sp. nov., isolated from deep seawater of the Pacific Ocean.</title>
        <authorList>
            <person name="Liu X."/>
            <person name="Lai Q."/>
            <person name="Sun F."/>
            <person name="Gai Y."/>
            <person name="Li G."/>
            <person name="Shao Z."/>
        </authorList>
    </citation>
    <scope>NUCLEOTIDE SEQUENCE</scope>
    <source>
        <strain evidence="5">C16B3</strain>
    </source>
</reference>
<feature type="chain" id="PRO_5037632845" evidence="3">
    <location>
        <begin position="34"/>
        <end position="387"/>
    </location>
</feature>
<accession>A0A970B807</accession>
<dbReference type="PANTHER" id="PTHR12304">
    <property type="entry name" value="INOSINE-URIDINE PREFERRING NUCLEOSIDE HYDROLASE"/>
    <property type="match status" value="1"/>
</dbReference>
<evidence type="ECO:0000256" key="1">
    <source>
        <dbReference type="ARBA" id="ARBA00022801"/>
    </source>
</evidence>
<feature type="domain" description="Inosine/uridine-preferring nucleoside hydrolase" evidence="4">
    <location>
        <begin position="41"/>
        <end position="367"/>
    </location>
</feature>
<proteinExistence type="predicted"/>
<dbReference type="Proteomes" id="UP000653472">
    <property type="component" value="Unassembled WGS sequence"/>
</dbReference>
<organism evidence="5 6">
    <name type="scientific">Solimonas marina</name>
    <dbReference type="NCBI Taxonomy" id="2714601"/>
    <lineage>
        <taxon>Bacteria</taxon>
        <taxon>Pseudomonadati</taxon>
        <taxon>Pseudomonadota</taxon>
        <taxon>Gammaproteobacteria</taxon>
        <taxon>Nevskiales</taxon>
        <taxon>Nevskiaceae</taxon>
        <taxon>Solimonas</taxon>
    </lineage>
</organism>
<sequence>MRATGTKRWIGGCGAAVLSLLVLLTLTVHTAQAADGKRLVILDDDLDGFHPAQLMALQAPDVDVLGITIVSGNAWRDEEVAHALRMLEIVGRTDIPVVPGATYPLLNSEKLTERWEALYGKLVWKGAWMKKWVEDTQQSPPHYHGPDVVPDLPEGNPTTRPSAEIAANFLIRKVHEFPGQVSIVATGPLTNLALAQRLDPQFASLAKELVYMGGSLNPRQRLDSVSAQQFAREFVNSPRREFNMRFDPEAASIVLRAPWKKIVMVPSDPSTATELTPALLKRMTAADTPLTRQLKHNEPGFPLWDELAVAVWLDPTLIAQSASLYVDVDTQFGPGYGDTLSWSPGYEPDLGEQRETVVRDVDVKGVYALMVRLMNRPLAPADGSSTR</sequence>
<evidence type="ECO:0000259" key="4">
    <source>
        <dbReference type="Pfam" id="PF01156"/>
    </source>
</evidence>
<dbReference type="EMBL" id="JAAVXB010000013">
    <property type="protein sequence ID" value="NKF24230.1"/>
    <property type="molecule type" value="Genomic_DNA"/>
</dbReference>
<dbReference type="InterPro" id="IPR023186">
    <property type="entry name" value="IUNH"/>
</dbReference>
<dbReference type="InterPro" id="IPR001910">
    <property type="entry name" value="Inosine/uridine_hydrolase_dom"/>
</dbReference>
<evidence type="ECO:0000313" key="6">
    <source>
        <dbReference type="Proteomes" id="UP000653472"/>
    </source>
</evidence>
<name>A0A970B807_9GAMM</name>
<keyword evidence="3" id="KW-0732">Signal</keyword>
<dbReference type="GO" id="GO:0005829">
    <property type="term" value="C:cytosol"/>
    <property type="evidence" value="ECO:0007669"/>
    <property type="project" value="TreeGrafter"/>
</dbReference>
<keyword evidence="1 5" id="KW-0378">Hydrolase</keyword>
<comment type="caution">
    <text evidence="5">The sequence shown here is derived from an EMBL/GenBank/DDBJ whole genome shotgun (WGS) entry which is preliminary data.</text>
</comment>
<dbReference type="InterPro" id="IPR036452">
    <property type="entry name" value="Ribo_hydro-like"/>
</dbReference>
<dbReference type="Gene3D" id="3.90.245.10">
    <property type="entry name" value="Ribonucleoside hydrolase-like"/>
    <property type="match status" value="1"/>
</dbReference>